<dbReference type="OrthoDB" id="3862662at2759"/>
<dbReference type="Pfam" id="PF04082">
    <property type="entry name" value="Fungal_trans"/>
    <property type="match status" value="1"/>
</dbReference>
<dbReference type="CDD" id="cd00067">
    <property type="entry name" value="GAL4"/>
    <property type="match status" value="1"/>
</dbReference>
<dbReference type="PROSITE" id="PS00463">
    <property type="entry name" value="ZN2_CY6_FUNGAL_1"/>
    <property type="match status" value="1"/>
</dbReference>
<dbReference type="Pfam" id="PF00172">
    <property type="entry name" value="Zn_clus"/>
    <property type="match status" value="1"/>
</dbReference>
<dbReference type="InterPro" id="IPR001138">
    <property type="entry name" value="Zn2Cys6_DnaBD"/>
</dbReference>
<organism evidence="4 5">
    <name type="scientific">Massariosphaeria phaeospora</name>
    <dbReference type="NCBI Taxonomy" id="100035"/>
    <lineage>
        <taxon>Eukaryota</taxon>
        <taxon>Fungi</taxon>
        <taxon>Dikarya</taxon>
        <taxon>Ascomycota</taxon>
        <taxon>Pezizomycotina</taxon>
        <taxon>Dothideomycetes</taxon>
        <taxon>Pleosporomycetidae</taxon>
        <taxon>Pleosporales</taxon>
        <taxon>Pleosporales incertae sedis</taxon>
        <taxon>Massariosphaeria</taxon>
    </lineage>
</organism>
<dbReference type="InterPro" id="IPR050987">
    <property type="entry name" value="AtrR-like"/>
</dbReference>
<dbReference type="GO" id="GO:0006351">
    <property type="term" value="P:DNA-templated transcription"/>
    <property type="evidence" value="ECO:0007669"/>
    <property type="project" value="InterPro"/>
</dbReference>
<sequence length="247" mass="27366">MPSGIMQSCSRCRMQKRKCDRRLPICTLCERLKRPCSYPTFDEPPAVVPDPRELSCPTIRDTLHKQISAFVGNSQQVADWTAEYFRTIHLWLPVLSQTNFYTRLQSVQPETDSMDFSALILAMNLVCSKSVNAALTTPTRALYLLVKTLVSTLEADGVNSLEMVQARLLVTVFELGHGLYPAAYISAGANVRAAVDLGVNAGSDEQLVETFGSREIVEEAQKVWSGIIIADRSVRLRCSSVSGFRST</sequence>
<feature type="domain" description="Zn(2)-C6 fungal-type" evidence="3">
    <location>
        <begin position="8"/>
        <end position="38"/>
    </location>
</feature>
<comment type="caution">
    <text evidence="4">The sequence shown here is derived from an EMBL/GenBank/DDBJ whole genome shotgun (WGS) entry which is preliminary data.</text>
</comment>
<evidence type="ECO:0000256" key="2">
    <source>
        <dbReference type="ARBA" id="ARBA00023242"/>
    </source>
</evidence>
<evidence type="ECO:0000313" key="5">
    <source>
        <dbReference type="Proteomes" id="UP000481861"/>
    </source>
</evidence>
<dbReference type="InterPro" id="IPR007219">
    <property type="entry name" value="XnlR_reg_dom"/>
</dbReference>
<dbReference type="Proteomes" id="UP000481861">
    <property type="component" value="Unassembled WGS sequence"/>
</dbReference>
<dbReference type="PANTHER" id="PTHR46910:SF11">
    <property type="entry name" value="ZN(2)-C6 FUNGAL-TYPE DOMAIN-CONTAINING PROTEIN"/>
    <property type="match status" value="1"/>
</dbReference>
<dbReference type="GO" id="GO:0008270">
    <property type="term" value="F:zinc ion binding"/>
    <property type="evidence" value="ECO:0007669"/>
    <property type="project" value="InterPro"/>
</dbReference>
<dbReference type="Gene3D" id="4.10.240.10">
    <property type="entry name" value="Zn(2)-C6 fungal-type DNA-binding domain"/>
    <property type="match status" value="1"/>
</dbReference>
<gene>
    <name evidence="4" type="ORF">BDV95DRAFT_572041</name>
</gene>
<dbReference type="SUPFAM" id="SSF57701">
    <property type="entry name" value="Zn2/Cys6 DNA-binding domain"/>
    <property type="match status" value="1"/>
</dbReference>
<dbReference type="GO" id="GO:0000981">
    <property type="term" value="F:DNA-binding transcription factor activity, RNA polymerase II-specific"/>
    <property type="evidence" value="ECO:0007669"/>
    <property type="project" value="InterPro"/>
</dbReference>
<dbReference type="GO" id="GO:0003677">
    <property type="term" value="F:DNA binding"/>
    <property type="evidence" value="ECO:0007669"/>
    <property type="project" value="InterPro"/>
</dbReference>
<evidence type="ECO:0000256" key="1">
    <source>
        <dbReference type="ARBA" id="ARBA00022723"/>
    </source>
</evidence>
<dbReference type="EMBL" id="JAADJZ010000011">
    <property type="protein sequence ID" value="KAF2871442.1"/>
    <property type="molecule type" value="Genomic_DNA"/>
</dbReference>
<dbReference type="PROSITE" id="PS50048">
    <property type="entry name" value="ZN2_CY6_FUNGAL_2"/>
    <property type="match status" value="1"/>
</dbReference>
<dbReference type="CDD" id="cd12148">
    <property type="entry name" value="fungal_TF_MHR"/>
    <property type="match status" value="1"/>
</dbReference>
<evidence type="ECO:0000313" key="4">
    <source>
        <dbReference type="EMBL" id="KAF2871442.1"/>
    </source>
</evidence>
<proteinExistence type="predicted"/>
<dbReference type="SMART" id="SM00066">
    <property type="entry name" value="GAL4"/>
    <property type="match status" value="1"/>
</dbReference>
<name>A0A7C8MEN6_9PLEO</name>
<dbReference type="PANTHER" id="PTHR46910">
    <property type="entry name" value="TRANSCRIPTION FACTOR PDR1"/>
    <property type="match status" value="1"/>
</dbReference>
<reference evidence="4 5" key="1">
    <citation type="submission" date="2020-01" db="EMBL/GenBank/DDBJ databases">
        <authorList>
            <consortium name="DOE Joint Genome Institute"/>
            <person name="Haridas S."/>
            <person name="Albert R."/>
            <person name="Binder M."/>
            <person name="Bloem J."/>
            <person name="Labutti K."/>
            <person name="Salamov A."/>
            <person name="Andreopoulos B."/>
            <person name="Baker S.E."/>
            <person name="Barry K."/>
            <person name="Bills G."/>
            <person name="Bluhm B.H."/>
            <person name="Cannon C."/>
            <person name="Castanera R."/>
            <person name="Culley D.E."/>
            <person name="Daum C."/>
            <person name="Ezra D."/>
            <person name="Gonzalez J.B."/>
            <person name="Henrissat B."/>
            <person name="Kuo A."/>
            <person name="Liang C."/>
            <person name="Lipzen A."/>
            <person name="Lutzoni F."/>
            <person name="Magnuson J."/>
            <person name="Mondo S."/>
            <person name="Nolan M."/>
            <person name="Ohm R."/>
            <person name="Pangilinan J."/>
            <person name="Park H.-J.H."/>
            <person name="Ramirez L."/>
            <person name="Alfaro M."/>
            <person name="Sun H."/>
            <person name="Tritt A."/>
            <person name="Yoshinaga Y."/>
            <person name="Zwiers L.-H.L."/>
            <person name="Turgeon B.G."/>
            <person name="Goodwin S.B."/>
            <person name="Spatafora J.W."/>
            <person name="Crous P.W."/>
            <person name="Grigoriev I.V."/>
        </authorList>
    </citation>
    <scope>NUCLEOTIDE SEQUENCE [LARGE SCALE GENOMIC DNA]</scope>
    <source>
        <strain evidence="4 5">CBS 611.86</strain>
    </source>
</reference>
<protein>
    <recommendedName>
        <fullName evidence="3">Zn(2)-C6 fungal-type domain-containing protein</fullName>
    </recommendedName>
</protein>
<dbReference type="AlphaFoldDB" id="A0A7C8MEN6"/>
<evidence type="ECO:0000259" key="3">
    <source>
        <dbReference type="PROSITE" id="PS50048"/>
    </source>
</evidence>
<keyword evidence="5" id="KW-1185">Reference proteome</keyword>
<keyword evidence="2" id="KW-0539">Nucleus</keyword>
<dbReference type="InterPro" id="IPR036864">
    <property type="entry name" value="Zn2-C6_fun-type_DNA-bd_sf"/>
</dbReference>
<keyword evidence="1" id="KW-0479">Metal-binding</keyword>
<accession>A0A7C8MEN6</accession>